<organism evidence="2 4">
    <name type="scientific">Sphingomonas koreensis</name>
    <dbReference type="NCBI Taxonomy" id="93064"/>
    <lineage>
        <taxon>Bacteria</taxon>
        <taxon>Pseudomonadati</taxon>
        <taxon>Pseudomonadota</taxon>
        <taxon>Alphaproteobacteria</taxon>
        <taxon>Sphingomonadales</taxon>
        <taxon>Sphingomonadaceae</taxon>
        <taxon>Sphingomonas</taxon>
    </lineage>
</organism>
<dbReference type="InterPro" id="IPR036849">
    <property type="entry name" value="Enolase-like_C_sf"/>
</dbReference>
<name>A0A1L6J8K2_9SPHN</name>
<keyword evidence="4" id="KW-1185">Reference proteome</keyword>
<sequence length="384" mass="42818">MRARTGDDPVIVKFEFNEVVVPAKPGMISSETLAKPLHMLPVGGKAAWSVQFDALPKLVVRMTLANGVVALGEFYRDHEWSRIEAIADGLLGVSIADLTLQELPLPLVREFDGFELAIWDGWAKTLGLPLHRLLGGPVREKVLCHAWSSHRTLDEIGPWVRAYQDQGYHSIKLKADLEDDVVGLCEQIAVHAHGMKVVFDPNQRWENMASAKLRIRGLEQVGNVQLLEDPIPKWMIPDYADLCRFSSIPITQHIALPYIYQGQRVHDIIALIQQRAADGFNFNAGLAKFAQLNAIAEAANLWCFHGSEVDLGILEAMYLHQSIAAKSCVWSSDIFGRLIREHDLLETPLRFEPPYAFVPEGPGLGVSLDPAALERYGVRHEVFA</sequence>
<dbReference type="Pfam" id="PF13378">
    <property type="entry name" value="MR_MLE_C"/>
    <property type="match status" value="1"/>
</dbReference>
<dbReference type="InterPro" id="IPR029017">
    <property type="entry name" value="Enolase-like_N"/>
</dbReference>
<dbReference type="RefSeq" id="WP_075151083.1">
    <property type="nucleotide sequence ID" value="NZ_CP018820.1"/>
</dbReference>
<evidence type="ECO:0000313" key="4">
    <source>
        <dbReference type="Proteomes" id="UP000185161"/>
    </source>
</evidence>
<gene>
    <name evidence="2" type="ORF">BRX40_06775</name>
    <name evidence="3" type="ORF">CA257_11485</name>
</gene>
<dbReference type="Gene3D" id="3.30.390.10">
    <property type="entry name" value="Enolase-like, N-terminal domain"/>
    <property type="match status" value="1"/>
</dbReference>
<reference evidence="3 5" key="3">
    <citation type="submission" date="2018-07" db="EMBL/GenBank/DDBJ databases">
        <title>Genomic and Epidemiologic Investigation of an Indolent Hospital Outbreak.</title>
        <authorList>
            <person name="Johnson R.C."/>
            <person name="Deming C."/>
            <person name="Conlan S."/>
            <person name="Zellmer C.J."/>
            <person name="Michelin A.V."/>
            <person name="Lee-Lin S."/>
            <person name="Thomas P.J."/>
            <person name="Park M."/>
            <person name="Weingarten R.A."/>
            <person name="Less J."/>
            <person name="Dekker J.P."/>
            <person name="Frank K.M."/>
            <person name="Musser K.A."/>
            <person name="Mcquiston J.R."/>
            <person name="Henderson D.K."/>
            <person name="Lau A.F."/>
            <person name="Palmore T.N."/>
            <person name="Segre J.A."/>
        </authorList>
    </citation>
    <scope>NUCLEOTIDE SEQUENCE [LARGE SCALE GENOMIC DNA]</scope>
    <source>
        <strain evidence="3 5">SK-NIH.Env10_0317</strain>
    </source>
</reference>
<dbReference type="EMBL" id="QQWO01000008">
    <property type="protein sequence ID" value="RSV03098.1"/>
    <property type="molecule type" value="Genomic_DNA"/>
</dbReference>
<evidence type="ECO:0000313" key="2">
    <source>
        <dbReference type="EMBL" id="APR52177.1"/>
    </source>
</evidence>
<accession>A0A1L6J8K2</accession>
<dbReference type="SUPFAM" id="SSF51604">
    <property type="entry name" value="Enolase C-terminal domain-like"/>
    <property type="match status" value="1"/>
</dbReference>
<evidence type="ECO:0000313" key="5">
    <source>
        <dbReference type="Proteomes" id="UP000286681"/>
    </source>
</evidence>
<protein>
    <submittedName>
        <fullName evidence="2">Mandelate racemase</fullName>
    </submittedName>
</protein>
<reference evidence="2" key="1">
    <citation type="submission" date="2016-12" db="EMBL/GenBank/DDBJ databases">
        <title>Whole genome sequencing of Sphingomonas koreensis.</title>
        <authorList>
            <person name="Conlan S."/>
            <person name="Thomas P.J."/>
            <person name="Mullikin J."/>
            <person name="Palmore T.N."/>
            <person name="Frank K.M."/>
            <person name="Segre J.A."/>
        </authorList>
    </citation>
    <scope>NUCLEOTIDE SEQUENCE</scope>
    <source>
        <strain evidence="2">ABOJV</strain>
    </source>
</reference>
<dbReference type="GeneID" id="44132254"/>
<reference evidence="4" key="2">
    <citation type="submission" date="2016-12" db="EMBL/GenBank/DDBJ databases">
        <title>Whole genome sequencing of Sphingomonas sp. ABOJV.</title>
        <authorList>
            <person name="Conlan S."/>
            <person name="Thomas P.J."/>
            <person name="Mullikin J."/>
            <person name="Palmore T.N."/>
            <person name="Frank K.M."/>
            <person name="Segre J.A."/>
        </authorList>
    </citation>
    <scope>NUCLEOTIDE SEQUENCE [LARGE SCALE GENOMIC DNA]</scope>
    <source>
        <strain evidence="4">ABOJV</strain>
    </source>
</reference>
<evidence type="ECO:0000313" key="3">
    <source>
        <dbReference type="EMBL" id="RSV03098.1"/>
    </source>
</evidence>
<dbReference type="InterPro" id="IPR013342">
    <property type="entry name" value="Mandelate_racemase_C"/>
</dbReference>
<proteinExistence type="predicted"/>
<dbReference type="InterPro" id="IPR029065">
    <property type="entry name" value="Enolase_C-like"/>
</dbReference>
<dbReference type="EMBL" id="CP018820">
    <property type="protein sequence ID" value="APR52177.1"/>
    <property type="molecule type" value="Genomic_DNA"/>
</dbReference>
<evidence type="ECO:0000259" key="1">
    <source>
        <dbReference type="SMART" id="SM00922"/>
    </source>
</evidence>
<dbReference type="SUPFAM" id="SSF54826">
    <property type="entry name" value="Enolase N-terminal domain-like"/>
    <property type="match status" value="1"/>
</dbReference>
<dbReference type="GO" id="GO:0003824">
    <property type="term" value="F:catalytic activity"/>
    <property type="evidence" value="ECO:0007669"/>
    <property type="project" value="UniProtKB-ARBA"/>
</dbReference>
<dbReference type="AlphaFoldDB" id="A0A1L6J8K2"/>
<dbReference type="Proteomes" id="UP000185161">
    <property type="component" value="Chromosome"/>
</dbReference>
<dbReference type="Proteomes" id="UP000286681">
    <property type="component" value="Unassembled WGS sequence"/>
</dbReference>
<dbReference type="SMART" id="SM00922">
    <property type="entry name" value="MR_MLE"/>
    <property type="match status" value="1"/>
</dbReference>
<dbReference type="Gene3D" id="3.20.20.120">
    <property type="entry name" value="Enolase-like C-terminal domain"/>
    <property type="match status" value="1"/>
</dbReference>
<dbReference type="PANTHER" id="PTHR48080">
    <property type="entry name" value="D-GALACTONATE DEHYDRATASE-RELATED"/>
    <property type="match status" value="1"/>
</dbReference>
<feature type="domain" description="Mandelate racemase/muconate lactonizing enzyme C-terminal" evidence="1">
    <location>
        <begin position="153"/>
        <end position="249"/>
    </location>
</feature>
<dbReference type="KEGG" id="skr:BRX40_06775"/>
<dbReference type="InterPro" id="IPR034593">
    <property type="entry name" value="DgoD-like"/>
</dbReference>
<dbReference type="STRING" id="93064.BRX40_06775"/>
<dbReference type="OrthoDB" id="9775913at2"/>